<dbReference type="Pfam" id="PF19305">
    <property type="entry name" value="MmgE_PrpD_C"/>
    <property type="match status" value="1"/>
</dbReference>
<reference evidence="5 6" key="2">
    <citation type="submission" date="2021-03" db="EMBL/GenBank/DDBJ databases">
        <title>Genomic Encyclopedia of Type Strains, Phase IV (KMG-IV): sequencing the most valuable type-strain genomes for metagenomic binning, comparative biology and taxonomic classification.</title>
        <authorList>
            <person name="Goeker M."/>
        </authorList>
    </citation>
    <scope>NUCLEOTIDE SEQUENCE [LARGE SCALE GENOMIC DNA]</scope>
    <source>
        <strain evidence="5 6">DSM 41954</strain>
    </source>
</reference>
<dbReference type="PANTHER" id="PTHR16943:SF8">
    <property type="entry name" value="2-METHYLCITRATE DEHYDRATASE"/>
    <property type="match status" value="1"/>
</dbReference>
<dbReference type="Proteomes" id="UP000756710">
    <property type="component" value="Unassembled WGS sequence"/>
</dbReference>
<dbReference type="Gene3D" id="1.10.4100.10">
    <property type="entry name" value="2-methylcitrate dehydratase PrpD"/>
    <property type="match status" value="1"/>
</dbReference>
<dbReference type="EMBL" id="JAGGLR010000024">
    <property type="protein sequence ID" value="MBP2066397.1"/>
    <property type="molecule type" value="Genomic_DNA"/>
</dbReference>
<evidence type="ECO:0000256" key="1">
    <source>
        <dbReference type="ARBA" id="ARBA00006174"/>
    </source>
</evidence>
<feature type="domain" description="MmgE/PrpD C-terminal" evidence="3">
    <location>
        <begin position="282"/>
        <end position="448"/>
    </location>
</feature>
<dbReference type="EMBL" id="LK022848">
    <property type="protein sequence ID" value="CDR02746.1"/>
    <property type="molecule type" value="Genomic_DNA"/>
</dbReference>
<dbReference type="InterPro" id="IPR045337">
    <property type="entry name" value="MmgE_PrpD_C"/>
</dbReference>
<gene>
    <name evidence="5" type="ORF">J2Z30_007446</name>
    <name evidence="4" type="ORF">SIRAN899</name>
</gene>
<evidence type="ECO:0000313" key="5">
    <source>
        <dbReference type="EMBL" id="MBP2066397.1"/>
    </source>
</evidence>
<dbReference type="Pfam" id="PF03972">
    <property type="entry name" value="MmgE_PrpD_N"/>
    <property type="match status" value="1"/>
</dbReference>
<feature type="domain" description="MmgE/PrpD N-terminal" evidence="2">
    <location>
        <begin position="26"/>
        <end position="255"/>
    </location>
</feature>
<dbReference type="HOGENOM" id="CLU_026574_3_1_11"/>
<organism evidence="4">
    <name type="scientific">Streptomyces iranensis</name>
    <dbReference type="NCBI Taxonomy" id="576784"/>
    <lineage>
        <taxon>Bacteria</taxon>
        <taxon>Bacillati</taxon>
        <taxon>Actinomycetota</taxon>
        <taxon>Actinomycetes</taxon>
        <taxon>Kitasatosporales</taxon>
        <taxon>Streptomycetaceae</taxon>
        <taxon>Streptomyces</taxon>
        <taxon>Streptomyces violaceusniger group</taxon>
    </lineage>
</organism>
<name>A0A060ZLD9_9ACTN</name>
<evidence type="ECO:0000313" key="6">
    <source>
        <dbReference type="Proteomes" id="UP000756710"/>
    </source>
</evidence>
<reference evidence="4" key="1">
    <citation type="submission" date="2014-05" db="EMBL/GenBank/DDBJ databases">
        <authorList>
            <person name="Horn Fabian"/>
        </authorList>
    </citation>
    <scope>NUCLEOTIDE SEQUENCE</scope>
</reference>
<dbReference type="InterPro" id="IPR036148">
    <property type="entry name" value="MmgE/PrpD_sf"/>
</dbReference>
<protein>
    <submittedName>
        <fullName evidence="5">2-methylcitrate dehydratase PrpD</fullName>
    </submittedName>
</protein>
<dbReference type="InterPro" id="IPR042183">
    <property type="entry name" value="MmgE/PrpD_sf_1"/>
</dbReference>
<dbReference type="GeneID" id="32465642"/>
<dbReference type="AlphaFoldDB" id="A0A060ZLD9"/>
<sequence>MTGRKVTTAAAPSEAETGYTEHLVSEVGKISSRELTERVIERARHAVLDWLGVSIAGAQEPSARAIQQLLTAEGGSPTAQVIGTPHRLTARQAALAGGIAAHALDYDDMSIGGHPSAVVLPAVFALAEELDKDGPTTIQGMLFGYEARKMVAAACGSASYDRGYHGSSTFGAFGAAMGAGRLLELDPPRLRHALGIAGTQASGLRASFGTMSKHLNVGNAAAVGILSARLAEAGYTGDTTILEAPQGFAATHNNGPADFDPTGPGTSLRRRLAVEWLVFKPHALCGATHSAIDGFQLLREQHAFSADDVDEAEVFVSAQHLEVCDIAEPRTSVEGMFSIRYAAALALAGSATGPSALTEERIQDPTMVALRGRVRVTPVPHVRNITMPTEVRVRLGDGEELKARVNALAVKPDNELPRQWETLKAKFVGLVSPVLGADRTDEIIGLVQRIETLGSIRELTDRTSTER</sequence>
<dbReference type="PANTHER" id="PTHR16943">
    <property type="entry name" value="2-METHYLCITRATE DEHYDRATASE-RELATED"/>
    <property type="match status" value="1"/>
</dbReference>
<dbReference type="InterPro" id="IPR042188">
    <property type="entry name" value="MmgE/PrpD_sf_2"/>
</dbReference>
<evidence type="ECO:0000259" key="3">
    <source>
        <dbReference type="Pfam" id="PF19305"/>
    </source>
</evidence>
<dbReference type="InterPro" id="IPR005656">
    <property type="entry name" value="MmgE_PrpD"/>
</dbReference>
<dbReference type="Gene3D" id="3.30.1330.120">
    <property type="entry name" value="2-methylcitrate dehydratase PrpD"/>
    <property type="match status" value="1"/>
</dbReference>
<keyword evidence="6" id="KW-1185">Reference proteome</keyword>
<evidence type="ECO:0000259" key="2">
    <source>
        <dbReference type="Pfam" id="PF03972"/>
    </source>
</evidence>
<comment type="similarity">
    <text evidence="1">Belongs to the PrpD family.</text>
</comment>
<dbReference type="InterPro" id="IPR045336">
    <property type="entry name" value="MmgE_PrpD_N"/>
</dbReference>
<proteinExistence type="inferred from homology"/>
<accession>A0A060ZLD9</accession>
<dbReference type="SUPFAM" id="SSF103378">
    <property type="entry name" value="2-methylcitrate dehydratase PrpD"/>
    <property type="match status" value="1"/>
</dbReference>
<dbReference type="RefSeq" id="WP_052701172.1">
    <property type="nucleotide sequence ID" value="NZ_BAABDR010000053.1"/>
</dbReference>
<evidence type="ECO:0000313" key="4">
    <source>
        <dbReference type="EMBL" id="CDR02746.1"/>
    </source>
</evidence>
<dbReference type="GO" id="GO:0016829">
    <property type="term" value="F:lyase activity"/>
    <property type="evidence" value="ECO:0007669"/>
    <property type="project" value="InterPro"/>
</dbReference>